<feature type="transmembrane region" description="Helical" evidence="7">
    <location>
        <begin position="74"/>
        <end position="93"/>
    </location>
</feature>
<comment type="caution">
    <text evidence="7">Lacks conserved residue(s) required for the propagation of feature annotation.</text>
</comment>
<dbReference type="PANTHER" id="PTHR11660:SF57">
    <property type="entry name" value="SOLUTE CARRIER FAMILY 40 MEMBER"/>
    <property type="match status" value="1"/>
</dbReference>
<dbReference type="InterPro" id="IPR036259">
    <property type="entry name" value="MFS_trans_sf"/>
</dbReference>
<comment type="subcellular location">
    <subcellularLocation>
        <location evidence="1 7">Membrane</location>
        <topology evidence="1 7">Multi-pass membrane protein</topology>
    </subcellularLocation>
</comment>
<evidence type="ECO:0000313" key="8">
    <source>
        <dbReference type="EMBL" id="CDO52397.1"/>
    </source>
</evidence>
<evidence type="ECO:0000256" key="5">
    <source>
        <dbReference type="ARBA" id="ARBA00022989"/>
    </source>
</evidence>
<keyword evidence="9" id="KW-1185">Reference proteome</keyword>
<organism evidence="8 9">
    <name type="scientific">Geotrichum candidum</name>
    <name type="common">Oospora lactis</name>
    <name type="synonym">Dipodascus geotrichum</name>
    <dbReference type="NCBI Taxonomy" id="1173061"/>
    <lineage>
        <taxon>Eukaryota</taxon>
        <taxon>Fungi</taxon>
        <taxon>Dikarya</taxon>
        <taxon>Ascomycota</taxon>
        <taxon>Saccharomycotina</taxon>
        <taxon>Dipodascomycetes</taxon>
        <taxon>Dipodascales</taxon>
        <taxon>Dipodascaceae</taxon>
        <taxon>Geotrichum</taxon>
    </lineage>
</organism>
<dbReference type="OrthoDB" id="648861at2759"/>
<feature type="transmembrane region" description="Helical" evidence="7">
    <location>
        <begin position="153"/>
        <end position="170"/>
    </location>
</feature>
<reference evidence="8" key="1">
    <citation type="submission" date="2014-03" db="EMBL/GenBank/DDBJ databases">
        <authorList>
            <person name="Casaregola S."/>
        </authorList>
    </citation>
    <scope>NUCLEOTIDE SEQUENCE [LARGE SCALE GENOMIC DNA]</scope>
    <source>
        <strain evidence="8">CLIB 918</strain>
    </source>
</reference>
<comment type="similarity">
    <text evidence="2 7">Belongs to the ferroportin (FP) (TC 2.A.100) family. SLC40A subfamily.</text>
</comment>
<keyword evidence="5 7" id="KW-1133">Transmembrane helix</keyword>
<feature type="transmembrane region" description="Helical" evidence="7">
    <location>
        <begin position="401"/>
        <end position="422"/>
    </location>
</feature>
<feature type="transmembrane region" description="Helical" evidence="7">
    <location>
        <begin position="35"/>
        <end position="53"/>
    </location>
</feature>
<feature type="transmembrane region" description="Helical" evidence="7">
    <location>
        <begin position="240"/>
        <end position="265"/>
    </location>
</feature>
<dbReference type="CDD" id="cd17480">
    <property type="entry name" value="MFS_SLC40A1_like"/>
    <property type="match status" value="1"/>
</dbReference>
<gene>
    <name evidence="8" type="ORF">BN980_GECA03s01220g</name>
</gene>
<evidence type="ECO:0000256" key="3">
    <source>
        <dbReference type="ARBA" id="ARBA00022448"/>
    </source>
</evidence>
<evidence type="ECO:0000256" key="1">
    <source>
        <dbReference type="ARBA" id="ARBA00004141"/>
    </source>
</evidence>
<dbReference type="AlphaFoldDB" id="A0A0J9X5B5"/>
<evidence type="ECO:0000256" key="7">
    <source>
        <dbReference type="RuleBase" id="RU365065"/>
    </source>
</evidence>
<dbReference type="Proteomes" id="UP000242525">
    <property type="component" value="Unassembled WGS sequence"/>
</dbReference>
<feature type="transmembrane region" description="Helical" evidence="7">
    <location>
        <begin position="309"/>
        <end position="332"/>
    </location>
</feature>
<keyword evidence="4 7" id="KW-0812">Transmembrane</keyword>
<evidence type="ECO:0000256" key="6">
    <source>
        <dbReference type="ARBA" id="ARBA00023136"/>
    </source>
</evidence>
<dbReference type="EMBL" id="CCBN010000003">
    <property type="protein sequence ID" value="CDO52397.1"/>
    <property type="molecule type" value="Genomic_DNA"/>
</dbReference>
<protein>
    <recommendedName>
        <fullName evidence="7">Solute carrier family 40 member</fullName>
    </recommendedName>
</protein>
<accession>A0A0J9X5B5</accession>
<comment type="caution">
    <text evidence="8">The sequence shown here is derived from an EMBL/GenBank/DDBJ whole genome shotgun (WGS) entry which is preliminary data.</text>
</comment>
<dbReference type="SUPFAM" id="SSF103473">
    <property type="entry name" value="MFS general substrate transporter"/>
    <property type="match status" value="1"/>
</dbReference>
<evidence type="ECO:0000313" key="9">
    <source>
        <dbReference type="Proteomes" id="UP000242525"/>
    </source>
</evidence>
<feature type="transmembrane region" description="Helical" evidence="7">
    <location>
        <begin position="99"/>
        <end position="117"/>
    </location>
</feature>
<dbReference type="InterPro" id="IPR009716">
    <property type="entry name" value="Ferroportin-1"/>
</dbReference>
<keyword evidence="6 7" id="KW-0472">Membrane</keyword>
<proteinExistence type="inferred from homology"/>
<keyword evidence="7" id="KW-0406">Ion transport</keyword>
<dbReference type="Pfam" id="PF06963">
    <property type="entry name" value="FPN1"/>
    <property type="match status" value="1"/>
</dbReference>
<dbReference type="Gene3D" id="1.20.1250.20">
    <property type="entry name" value="MFS general substrate transporter like domains"/>
    <property type="match status" value="1"/>
</dbReference>
<evidence type="ECO:0000256" key="2">
    <source>
        <dbReference type="ARBA" id="ARBA00006279"/>
    </source>
</evidence>
<feature type="transmembrane region" description="Helical" evidence="7">
    <location>
        <begin position="176"/>
        <end position="198"/>
    </location>
</feature>
<dbReference type="PANTHER" id="PTHR11660">
    <property type="entry name" value="SOLUTE CARRIER FAMILY 40 MEMBER"/>
    <property type="match status" value="1"/>
</dbReference>
<keyword evidence="3 7" id="KW-0813">Transport</keyword>
<evidence type="ECO:0000256" key="4">
    <source>
        <dbReference type="ARBA" id="ARBA00022692"/>
    </source>
</evidence>
<dbReference type="STRING" id="1173061.A0A0J9X5B5"/>
<comment type="function">
    <text evidence="7">May be involved in iron transport and iron homeostasis.</text>
</comment>
<sequence length="430" mass="48653">MSSYIYISHFLSTWNARVLEYGAVLFLAELLPNTFLPLSLYALFRSLSAILLSHRLGVYIDSTNRLEVIRGSIVYQRIAVISTCFLFYLMIVVGVDSSWFNIFLGLLIGFACVERLCATMNMVSVERDWVVVIADGDTKFLQSLNAKMRRIDLFCKLIGPLAISYFDVWFNIKDLVLLLLVWNFLSMFFEYYTIACVYKAYPKLKESKVRPITTTQNETNGNWLQYHLIKPFKFYVNHPMFLPSFSLSILYMTVLSFGPQMIAYLLFEGRDASQVGIMRTVSVVVELLTTFVAPRIMNRTGPVWAGSGFIVWQSLCLSVGIYTSLFLGGVAAKAETMYLITGVILSRIGLWGFDLSAQLIIQHGVEHENSAKFSSIEAGFQSFFELLSFAQTIVWTRPDQFVYPIMLSGGSTAIACVLFLVFHATHGHAQ</sequence>
<dbReference type="GO" id="GO:0005381">
    <property type="term" value="F:iron ion transmembrane transporter activity"/>
    <property type="evidence" value="ECO:0007669"/>
    <property type="project" value="UniProtKB-UniRule"/>
</dbReference>
<dbReference type="GO" id="GO:0016020">
    <property type="term" value="C:membrane"/>
    <property type="evidence" value="ECO:0007669"/>
    <property type="project" value="UniProtKB-SubCell"/>
</dbReference>
<name>A0A0J9X5B5_GEOCN</name>